<reference evidence="1" key="1">
    <citation type="submission" date="2023-05" db="EMBL/GenBank/DDBJ databases">
        <authorList>
            <person name="Stuckert A."/>
        </authorList>
    </citation>
    <scope>NUCLEOTIDE SEQUENCE</scope>
</reference>
<feature type="non-terminal residue" evidence="1">
    <location>
        <position position="1"/>
    </location>
</feature>
<proteinExistence type="predicted"/>
<dbReference type="Proteomes" id="UP001162483">
    <property type="component" value="Unassembled WGS sequence"/>
</dbReference>
<gene>
    <name evidence="1" type="ORF">SPARVUS_LOCUS3392363</name>
</gene>
<evidence type="ECO:0000313" key="1">
    <source>
        <dbReference type="EMBL" id="CAI9549703.1"/>
    </source>
</evidence>
<accession>A0ABN9BQ35</accession>
<name>A0ABN9BQ35_9NEOB</name>
<comment type="caution">
    <text evidence="1">The sequence shown here is derived from an EMBL/GenBank/DDBJ whole genome shotgun (WGS) entry which is preliminary data.</text>
</comment>
<evidence type="ECO:0000313" key="2">
    <source>
        <dbReference type="Proteomes" id="UP001162483"/>
    </source>
</evidence>
<sequence>SDGRETSCCQNTIVQWKGFPHQHIERFSFFQRMNGQTRGGLTIWKLGHCPRARGQ</sequence>
<protein>
    <submittedName>
        <fullName evidence="1">Uncharacterized protein</fullName>
    </submittedName>
</protein>
<organism evidence="1 2">
    <name type="scientific">Staurois parvus</name>
    <dbReference type="NCBI Taxonomy" id="386267"/>
    <lineage>
        <taxon>Eukaryota</taxon>
        <taxon>Metazoa</taxon>
        <taxon>Chordata</taxon>
        <taxon>Craniata</taxon>
        <taxon>Vertebrata</taxon>
        <taxon>Euteleostomi</taxon>
        <taxon>Amphibia</taxon>
        <taxon>Batrachia</taxon>
        <taxon>Anura</taxon>
        <taxon>Neobatrachia</taxon>
        <taxon>Ranoidea</taxon>
        <taxon>Ranidae</taxon>
        <taxon>Staurois</taxon>
    </lineage>
</organism>
<dbReference type="EMBL" id="CATNWA010005268">
    <property type="protein sequence ID" value="CAI9549703.1"/>
    <property type="molecule type" value="Genomic_DNA"/>
</dbReference>
<keyword evidence="2" id="KW-1185">Reference proteome</keyword>